<evidence type="ECO:0000256" key="2">
    <source>
        <dbReference type="ARBA" id="ARBA00024195"/>
    </source>
</evidence>
<feature type="signal peptide" evidence="3">
    <location>
        <begin position="1"/>
        <end position="18"/>
    </location>
</feature>
<evidence type="ECO:0000256" key="3">
    <source>
        <dbReference type="SAM" id="SignalP"/>
    </source>
</evidence>
<evidence type="ECO:0000313" key="6">
    <source>
        <dbReference type="Proteomes" id="UP001497472"/>
    </source>
</evidence>
<dbReference type="Gene3D" id="2.40.10.10">
    <property type="entry name" value="Trypsin-like serine proteases"/>
    <property type="match status" value="1"/>
</dbReference>
<feature type="chain" id="PRO_5043909136" description="Peptidase S1 domain-containing protein" evidence="3">
    <location>
        <begin position="19"/>
        <end position="474"/>
    </location>
</feature>
<keyword evidence="6" id="KW-1185">Reference proteome</keyword>
<gene>
    <name evidence="5" type="ORF">LNINA_LOCUS9555</name>
</gene>
<dbReference type="SMART" id="SM00020">
    <property type="entry name" value="Tryp_SPc"/>
    <property type="match status" value="1"/>
</dbReference>
<proteinExistence type="inferred from homology"/>
<dbReference type="Pfam" id="PF00089">
    <property type="entry name" value="Trypsin"/>
    <property type="match status" value="1"/>
</dbReference>
<evidence type="ECO:0000256" key="1">
    <source>
        <dbReference type="ARBA" id="ARBA00023157"/>
    </source>
</evidence>
<keyword evidence="1" id="KW-1015">Disulfide bond</keyword>
<dbReference type="InterPro" id="IPR043504">
    <property type="entry name" value="Peptidase_S1_PA_chymotrypsin"/>
</dbReference>
<comment type="similarity">
    <text evidence="2">Belongs to the peptidase S1 family. CLIP subfamily.</text>
</comment>
<feature type="domain" description="Peptidase S1" evidence="4">
    <location>
        <begin position="15"/>
        <end position="268"/>
    </location>
</feature>
<dbReference type="Proteomes" id="UP001497472">
    <property type="component" value="Unassembled WGS sequence"/>
</dbReference>
<protein>
    <recommendedName>
        <fullName evidence="4">Peptidase S1 domain-containing protein</fullName>
    </recommendedName>
</protein>
<dbReference type="InterPro" id="IPR001254">
    <property type="entry name" value="Trypsin_dom"/>
</dbReference>
<name>A0AAV1JPF5_9NEOP</name>
<accession>A0AAV1JPF5</accession>
<organism evidence="5 6">
    <name type="scientific">Leptosia nina</name>
    <dbReference type="NCBI Taxonomy" id="320188"/>
    <lineage>
        <taxon>Eukaryota</taxon>
        <taxon>Metazoa</taxon>
        <taxon>Ecdysozoa</taxon>
        <taxon>Arthropoda</taxon>
        <taxon>Hexapoda</taxon>
        <taxon>Insecta</taxon>
        <taxon>Pterygota</taxon>
        <taxon>Neoptera</taxon>
        <taxon>Endopterygota</taxon>
        <taxon>Lepidoptera</taxon>
        <taxon>Glossata</taxon>
        <taxon>Ditrysia</taxon>
        <taxon>Papilionoidea</taxon>
        <taxon>Pieridae</taxon>
        <taxon>Pierinae</taxon>
        <taxon>Leptosia</taxon>
    </lineage>
</organism>
<dbReference type="GO" id="GO:0004252">
    <property type="term" value="F:serine-type endopeptidase activity"/>
    <property type="evidence" value="ECO:0007669"/>
    <property type="project" value="InterPro"/>
</dbReference>
<evidence type="ECO:0000313" key="5">
    <source>
        <dbReference type="EMBL" id="CAK1550322.1"/>
    </source>
</evidence>
<sequence>MQKFCIVLFILNVLICDGLKWSNIRCSTDTNQNQDEGIVSDISRFPWLGVVQHTFYIGGTNRFAITTGILIHPGYVIAPAEDIARIQPGSLINNTQFIIWQSATNKYVSPVTDFFLHPEYEKTTYATLAVLQIFTRGETGPAPVLPICMPTSGGGSFEDFFVIKMTDAKADLAKEFIKMKFMDNQDCEEFYFKAQLNYKKMAPERPICATAESKTESCLWDAGAALVTRQSWGFWKLIGFGVRGPGCGAPSRFLNINHYMMWIDDVISQSPNRQRFDDEAIIFRRVNPYKLVMYKGKVRLPKSFGQCDRKLRGRVIFKDNTEILVNKNFAQGFFFCKCLIEGSGGNHGQRMSVAQAMSVHCATVILDTSSRTNAAIWLEHHCSQELRGERTGFEFRQLDPDECFVYFTSVAYIEFRFYFSFKAILEVTLYGTEEKQKIRPHPWGMTESTYPWWPTAGKFRYYNFVPKAVWMYDI</sequence>
<comment type="caution">
    <text evidence="5">The sequence shown here is derived from an EMBL/GenBank/DDBJ whole genome shotgun (WGS) entry which is preliminary data.</text>
</comment>
<dbReference type="GO" id="GO:0006508">
    <property type="term" value="P:proteolysis"/>
    <property type="evidence" value="ECO:0007669"/>
    <property type="project" value="InterPro"/>
</dbReference>
<dbReference type="AlphaFoldDB" id="A0AAV1JPF5"/>
<reference evidence="5 6" key="1">
    <citation type="submission" date="2023-11" db="EMBL/GenBank/DDBJ databases">
        <authorList>
            <person name="Okamura Y."/>
        </authorList>
    </citation>
    <scope>NUCLEOTIDE SEQUENCE [LARGE SCALE GENOMIC DNA]</scope>
</reference>
<dbReference type="EMBL" id="CAVLEF010000081">
    <property type="protein sequence ID" value="CAK1550322.1"/>
    <property type="molecule type" value="Genomic_DNA"/>
</dbReference>
<dbReference type="InterPro" id="IPR009003">
    <property type="entry name" value="Peptidase_S1_PA"/>
</dbReference>
<dbReference type="InterPro" id="IPR051487">
    <property type="entry name" value="Ser/Thr_Proteases_Immune/Dev"/>
</dbReference>
<keyword evidence="3" id="KW-0732">Signal</keyword>
<dbReference type="PROSITE" id="PS50240">
    <property type="entry name" value="TRYPSIN_DOM"/>
    <property type="match status" value="1"/>
</dbReference>
<dbReference type="SUPFAM" id="SSF50494">
    <property type="entry name" value="Trypsin-like serine proteases"/>
    <property type="match status" value="1"/>
</dbReference>
<dbReference type="PANTHER" id="PTHR24256">
    <property type="entry name" value="TRYPTASE-RELATED"/>
    <property type="match status" value="1"/>
</dbReference>
<evidence type="ECO:0000259" key="4">
    <source>
        <dbReference type="PROSITE" id="PS50240"/>
    </source>
</evidence>